<dbReference type="AlphaFoldDB" id="A0A074Y9R8"/>
<dbReference type="OMA" id="RITRIWY"/>
<dbReference type="HOGENOM" id="CLU_019029_3_0_1"/>
<reference evidence="2 3" key="1">
    <citation type="journal article" date="2014" name="BMC Genomics">
        <title>Genome sequencing of four Aureobasidium pullulans varieties: biotechnological potential, stress tolerance, and description of new species.</title>
        <authorList>
            <person name="Gostin Ar C."/>
            <person name="Ohm R.A."/>
            <person name="Kogej T."/>
            <person name="Sonjak S."/>
            <person name="Turk M."/>
            <person name="Zajc J."/>
            <person name="Zalar P."/>
            <person name="Grube M."/>
            <person name="Sun H."/>
            <person name="Han J."/>
            <person name="Sharma A."/>
            <person name="Chiniquy J."/>
            <person name="Ngan C.Y."/>
            <person name="Lipzen A."/>
            <person name="Barry K."/>
            <person name="Grigoriev I.V."/>
            <person name="Gunde-Cimerman N."/>
        </authorList>
    </citation>
    <scope>NUCLEOTIDE SEQUENCE [LARGE SCALE GENOMIC DNA]</scope>
    <source>
        <strain evidence="2 3">EXF-2481</strain>
    </source>
</reference>
<dbReference type="CDD" id="cd07187">
    <property type="entry name" value="YvcK_like"/>
    <property type="match status" value="1"/>
</dbReference>
<dbReference type="FunCoup" id="A0A074Y9R8">
    <property type="interactions" value="55"/>
</dbReference>
<dbReference type="InterPro" id="IPR038136">
    <property type="entry name" value="CofD-like_dom_sf"/>
</dbReference>
<gene>
    <name evidence="2" type="ORF">AUEXF2481DRAFT_526615</name>
</gene>
<dbReference type="Pfam" id="PF01933">
    <property type="entry name" value="CofD"/>
    <property type="match status" value="1"/>
</dbReference>
<evidence type="ECO:0000313" key="2">
    <source>
        <dbReference type="EMBL" id="KEQ90937.1"/>
    </source>
</evidence>
<evidence type="ECO:0000313" key="3">
    <source>
        <dbReference type="Proteomes" id="UP000030641"/>
    </source>
</evidence>
<protein>
    <submittedName>
        <fullName evidence="2">Uncharacterized protein</fullName>
    </submittedName>
</protein>
<dbReference type="OrthoDB" id="10267139at2759"/>
<feature type="region of interest" description="Disordered" evidence="1">
    <location>
        <begin position="241"/>
        <end position="261"/>
    </location>
</feature>
<dbReference type="SUPFAM" id="SSF142338">
    <property type="entry name" value="CofD-like"/>
    <property type="match status" value="1"/>
</dbReference>
<keyword evidence="3" id="KW-1185">Reference proteome</keyword>
<feature type="region of interest" description="Disordered" evidence="1">
    <location>
        <begin position="1"/>
        <end position="30"/>
    </location>
</feature>
<feature type="compositionally biased region" description="Polar residues" evidence="1">
    <location>
        <begin position="241"/>
        <end position="256"/>
    </location>
</feature>
<evidence type="ECO:0000256" key="1">
    <source>
        <dbReference type="SAM" id="MobiDB-lite"/>
    </source>
</evidence>
<proteinExistence type="predicted"/>
<dbReference type="EMBL" id="KL584784">
    <property type="protein sequence ID" value="KEQ90937.1"/>
    <property type="molecule type" value="Genomic_DNA"/>
</dbReference>
<dbReference type="Proteomes" id="UP000030641">
    <property type="component" value="Unassembled WGS sequence"/>
</dbReference>
<dbReference type="Gene3D" id="3.40.50.10680">
    <property type="entry name" value="CofD-like domains"/>
    <property type="match status" value="1"/>
</dbReference>
<dbReference type="PANTHER" id="PTHR31240:SF0">
    <property type="entry name" value="MATERNAL EFFECT EMBRYO ARREST 18"/>
    <property type="match status" value="1"/>
</dbReference>
<dbReference type="PANTHER" id="PTHR31240">
    <property type="entry name" value="MATERNAL EFFECT EMBRYO ARREST 18"/>
    <property type="match status" value="1"/>
</dbReference>
<dbReference type="InParanoid" id="A0A074Y9R8"/>
<sequence length="486" mass="53171">MALTPQPNEHATMENIPPRNAWPGSLRLPSPNPPRCRQITIFGGGTATNHLVDVFTNLAQANSSVLNYVIPISDNGGSSSELIRVFGGPGIGDLRSRLVRLIPDSGDPSSEASAIKELFNHRLPSEPKEARLEWLEIVESLHPLWRQISTPKKELIRSFLNLVNQEIVKRMRPSSRFDFSSASIGNLFLTGARLFSGSLESAIYLLSSICSVPETITVLPAINTNFSHHISVSLQDGTHITGQNNISHPSAPSSLPETLPRSPTALRLETEESDNVEDASLPGSLPSLRKPAIKFSKSQEEELSARIERLWYINPYGQEMSCPANPRVLEALAKSSTIIYSIGSLFTSIIPSIILRGVGAAISSPHIRNKILILNSSIDRETGPLAQPFTAMDFIAAIANACAESRGLKAPETKDYWMYVTHLIYIEAKEAPKVDKDDLVGAGIEGIRVYGLGGKYDDRGLEQTLKMILGKGEQVGVRSRRNTVQR</sequence>
<accession>A0A074Y9R8</accession>
<dbReference type="RefSeq" id="XP_013339432.1">
    <property type="nucleotide sequence ID" value="XM_013483978.1"/>
</dbReference>
<organism evidence="2 3">
    <name type="scientific">Aureobasidium subglaciale (strain EXF-2481)</name>
    <name type="common">Aureobasidium pullulans var. subglaciale</name>
    <dbReference type="NCBI Taxonomy" id="1043005"/>
    <lineage>
        <taxon>Eukaryota</taxon>
        <taxon>Fungi</taxon>
        <taxon>Dikarya</taxon>
        <taxon>Ascomycota</taxon>
        <taxon>Pezizomycotina</taxon>
        <taxon>Dothideomycetes</taxon>
        <taxon>Dothideomycetidae</taxon>
        <taxon>Dothideales</taxon>
        <taxon>Saccotheciaceae</taxon>
        <taxon>Aureobasidium</taxon>
    </lineage>
</organism>
<dbReference type="InterPro" id="IPR002882">
    <property type="entry name" value="CofD"/>
</dbReference>
<name>A0A074Y9R8_AURSE</name>
<dbReference type="STRING" id="1043005.A0A074Y9R8"/>
<dbReference type="GeneID" id="25368815"/>
<dbReference type="GO" id="GO:0043743">
    <property type="term" value="F:LPPG:FO 2-phospho-L-lactate transferase activity"/>
    <property type="evidence" value="ECO:0007669"/>
    <property type="project" value="InterPro"/>
</dbReference>